<keyword evidence="8" id="KW-0413">Isomerase</keyword>
<evidence type="ECO:0000256" key="5">
    <source>
        <dbReference type="ARBA" id="ARBA00022840"/>
    </source>
</evidence>
<evidence type="ECO:0000256" key="9">
    <source>
        <dbReference type="SAM" id="MobiDB-lite"/>
    </source>
</evidence>
<dbReference type="InterPro" id="IPR055367">
    <property type="entry name" value="WH4_Lhr"/>
</dbReference>
<dbReference type="PROSITE" id="PS51194">
    <property type="entry name" value="HELICASE_CTER"/>
    <property type="match status" value="1"/>
</dbReference>
<evidence type="ECO:0000256" key="7">
    <source>
        <dbReference type="ARBA" id="ARBA00023204"/>
    </source>
</evidence>
<dbReference type="InterPro" id="IPR055368">
    <property type="entry name" value="WH3_Lhr"/>
</dbReference>
<dbReference type="GO" id="GO:0004386">
    <property type="term" value="F:helicase activity"/>
    <property type="evidence" value="ECO:0007669"/>
    <property type="project" value="UniProtKB-KW"/>
</dbReference>
<keyword evidence="6" id="KW-0238">DNA-binding</keyword>
<feature type="compositionally biased region" description="Basic residues" evidence="9">
    <location>
        <begin position="1314"/>
        <end position="1332"/>
    </location>
</feature>
<dbReference type="EMBL" id="SOAM01000001">
    <property type="protein sequence ID" value="TDS80048.1"/>
    <property type="molecule type" value="Genomic_DNA"/>
</dbReference>
<organism evidence="12 13">
    <name type="scientific">Amnibacterium kyonggiense</name>
    <dbReference type="NCBI Taxonomy" id="595671"/>
    <lineage>
        <taxon>Bacteria</taxon>
        <taxon>Bacillati</taxon>
        <taxon>Actinomycetota</taxon>
        <taxon>Actinomycetes</taxon>
        <taxon>Micrococcales</taxon>
        <taxon>Microbacteriaceae</taxon>
        <taxon>Amnibacterium</taxon>
    </lineage>
</organism>
<dbReference type="GO" id="GO:0005524">
    <property type="term" value="F:ATP binding"/>
    <property type="evidence" value="ECO:0007669"/>
    <property type="project" value="UniProtKB-KW"/>
</dbReference>
<evidence type="ECO:0000313" key="12">
    <source>
        <dbReference type="EMBL" id="TDS80048.1"/>
    </source>
</evidence>
<evidence type="ECO:0000256" key="3">
    <source>
        <dbReference type="ARBA" id="ARBA00022801"/>
    </source>
</evidence>
<keyword evidence="3" id="KW-0378">Hydrolase</keyword>
<evidence type="ECO:0000256" key="8">
    <source>
        <dbReference type="ARBA" id="ARBA00023235"/>
    </source>
</evidence>
<keyword evidence="2" id="KW-0227">DNA damage</keyword>
<dbReference type="SMART" id="SM00490">
    <property type="entry name" value="HELICc"/>
    <property type="match status" value="1"/>
</dbReference>
<dbReference type="InterPro" id="IPR014001">
    <property type="entry name" value="Helicase_ATP-bd"/>
</dbReference>
<protein>
    <submittedName>
        <fullName evidence="12">ATP-dependent Lhr-like helicase</fullName>
    </submittedName>
</protein>
<dbReference type="Pfam" id="PF23234">
    <property type="entry name" value="WHD_4th_Lhr"/>
    <property type="match status" value="1"/>
</dbReference>
<dbReference type="InterPro" id="IPR011545">
    <property type="entry name" value="DEAD/DEAH_box_helicase_dom"/>
</dbReference>
<proteinExistence type="predicted"/>
<dbReference type="CDD" id="cd17922">
    <property type="entry name" value="DEXHc_LHR-like"/>
    <property type="match status" value="1"/>
</dbReference>
<evidence type="ECO:0000256" key="4">
    <source>
        <dbReference type="ARBA" id="ARBA00022806"/>
    </source>
</evidence>
<dbReference type="InterPro" id="IPR045628">
    <property type="entry name" value="Lhr_WH_dom"/>
</dbReference>
<dbReference type="InterPro" id="IPR027417">
    <property type="entry name" value="P-loop_NTPase"/>
</dbReference>
<dbReference type="Pfam" id="PF23235">
    <property type="entry name" value="WHD_3rd_Lhr"/>
    <property type="match status" value="1"/>
</dbReference>
<dbReference type="PROSITE" id="PS51192">
    <property type="entry name" value="HELICASE_ATP_BIND_1"/>
    <property type="match status" value="1"/>
</dbReference>
<keyword evidence="13" id="KW-1185">Reference proteome</keyword>
<evidence type="ECO:0000259" key="11">
    <source>
        <dbReference type="PROSITE" id="PS51194"/>
    </source>
</evidence>
<feature type="region of interest" description="Disordered" evidence="9">
    <location>
        <begin position="244"/>
        <end position="290"/>
    </location>
</feature>
<dbReference type="GO" id="GO:0006281">
    <property type="term" value="P:DNA repair"/>
    <property type="evidence" value="ECO:0007669"/>
    <property type="project" value="UniProtKB-KW"/>
</dbReference>
<accession>A0A4R7FQT2</accession>
<dbReference type="InterPro" id="IPR055369">
    <property type="entry name" value="WH2_Lhr"/>
</dbReference>
<reference evidence="12 13" key="1">
    <citation type="submission" date="2019-03" db="EMBL/GenBank/DDBJ databases">
        <title>Genomic Encyclopedia of Archaeal and Bacterial Type Strains, Phase II (KMG-II): from individual species to whole genera.</title>
        <authorList>
            <person name="Goeker M."/>
        </authorList>
    </citation>
    <scope>NUCLEOTIDE SEQUENCE [LARGE SCALE GENOMIC DNA]</scope>
    <source>
        <strain evidence="12 13">DSM 24782</strain>
    </source>
</reference>
<dbReference type="SMART" id="SM00487">
    <property type="entry name" value="DEXDc"/>
    <property type="match status" value="1"/>
</dbReference>
<evidence type="ECO:0000313" key="13">
    <source>
        <dbReference type="Proteomes" id="UP000295344"/>
    </source>
</evidence>
<keyword evidence="4 12" id="KW-0347">Helicase</keyword>
<feature type="region of interest" description="Disordered" evidence="9">
    <location>
        <begin position="110"/>
        <end position="134"/>
    </location>
</feature>
<evidence type="ECO:0000256" key="1">
    <source>
        <dbReference type="ARBA" id="ARBA00022741"/>
    </source>
</evidence>
<dbReference type="Pfam" id="PF00270">
    <property type="entry name" value="DEAD"/>
    <property type="match status" value="1"/>
</dbReference>
<dbReference type="SUPFAM" id="SSF52540">
    <property type="entry name" value="P-loop containing nucleoside triphosphate hydrolases"/>
    <property type="match status" value="1"/>
</dbReference>
<evidence type="ECO:0000256" key="2">
    <source>
        <dbReference type="ARBA" id="ARBA00022763"/>
    </source>
</evidence>
<sequence length="1563" mass="166320">MSSVLDEFGAATREWFVGAFRAPTAAQEGAWTAIAKGMHALVVAPTGSGKTLASFLWAIDRLAARPADAPAGTRVLYISPLKALGVDVERNLRSPLVGVTQTAKRLGLTPPPIRVGVRSGDTSQSERRQLSNDPPEILITTPESLFLMLTSAARETLANVDTVIVDEVHAVAATKRGSHLALSLERLDAMLERRAQRIGLSATVKPVEEVARFLGGRSPVTVVAPKAQKTFDLTVAVPVEDMSDPDLGSGWPGPTDAAVPHPSSASGPHEGSAAQDVFDPDDPLPQRTGSMWPYVESAITDLVLEHRSSIVFTNSRRQAERLTARLNEEYQERIEAQEAAEAAAAPAEASSGAQPALATALAARGAPAPAAVMASSGSTRGATEVLARAHHGSVSKEQRGLIEDDLKSGRLRCVVATSSLELGIDMGAVDLVVQVGAPPSVASGLQRIGRAGHQVGEISTGVVFPVHQADLIHAAVATERMLAGEIEALRVPANPLDVLAQQTVAACAIDELEVEAWFDTVRRSAPFAALPRSAYEAVLDLLAGRYPSDEFAELRPRIVWDRDAGTLTGRPGAQRLAVTSGGTIPDRGLFGVFLVSGGEGGGNRVGELDEEMVYESRVGDVFSLGATSWRIQEITHDRVLVLPAFGEPGRVPFWKGDGLGRPAELGRAVGAFQRTLAASKDEEAETLAGRIGLDRRATANLLRFVKDQAEATGAVPSDRTLVLERFRDELGDWRIVLHSPFGMQVHAPWALAVSARLAERFGIENGAMAADDGIVLRVPDTDAEPPGADLFLFEPDELDQIVTTEVTSSAIFASRFRECAARALLLPRYNPGRRSPLWQQRQRASQLLDVAKKYPTFPIIFETIREVLQDVYDLPSLKELAAGLEARAIRVVEVETPTASPFARSLLFSYVGAFLYEGDSPLAERKAQALALDSTLLSELLGRVELRELLDPGVVESTERELQRLAADRRLSGVEGAADLLRLLGPLTVDELAARLHVAQVPATSEQAVALAAELVAAHRAIRASWGGEDWIAGIEDASRLRDALGVPLPIGVPVAFVEPVADPLGDLVGRYARTHAPFTAAAAALRLGVGVAVVADTLRRLADERRVSEGEFRPGGTGTEWCDVEVLRRLRRRSLAALRKEVEPVEQAAFARFLPSWQHVGAKALRGVDGVATVIEQLAGVPVPASAWESLILPSRVRDYSPAMLDELTATGEVVWSGTGRLAGNDGWVALHLADALPVTLQALEEGDRTPLEQEVLATLGGGGAFFFRQLADTVGATDDGALTTALWNLVWDGLVTNDTFAPVRALTGSGHTAHRTQRRAPRARTYRGRGRPAMPVRSGPPAAAGRWAILPLPETDATVRAAATAEVLLDRYGVVTRGSVQSEGVVGGFALVYKTLAALEEAGRARRGYFVEHLGAAQFSTAGTVDLLRTHTREAGTEVEDPSVLVLAAADPANPYGAALPWPEGEGHRPGRKAGALVVLVDGELVAYVERGGRTVLLLRPDEGAHRRAAEGLAALVRAGGVPQLVVEKVDGEFALGSPFGKLLEAAGFAATPKGLRLRAS</sequence>
<dbReference type="Proteomes" id="UP000295344">
    <property type="component" value="Unassembled WGS sequence"/>
</dbReference>
<dbReference type="GO" id="GO:0016887">
    <property type="term" value="F:ATP hydrolysis activity"/>
    <property type="evidence" value="ECO:0007669"/>
    <property type="project" value="TreeGrafter"/>
</dbReference>
<dbReference type="Pfam" id="PF00271">
    <property type="entry name" value="Helicase_C"/>
    <property type="match status" value="1"/>
</dbReference>
<dbReference type="PANTHER" id="PTHR47962:SF5">
    <property type="entry name" value="ATP-DEPENDENT HELICASE LHR-RELATED"/>
    <property type="match status" value="1"/>
</dbReference>
<dbReference type="PANTHER" id="PTHR47962">
    <property type="entry name" value="ATP-DEPENDENT HELICASE LHR-RELATED-RELATED"/>
    <property type="match status" value="1"/>
</dbReference>
<dbReference type="InterPro" id="IPR001650">
    <property type="entry name" value="Helicase_C-like"/>
</dbReference>
<dbReference type="NCBIfam" id="NF007284">
    <property type="entry name" value="PRK09751.1"/>
    <property type="match status" value="1"/>
</dbReference>
<dbReference type="InterPro" id="IPR052511">
    <property type="entry name" value="ATP-dep_Helicase"/>
</dbReference>
<dbReference type="Gene3D" id="3.40.50.300">
    <property type="entry name" value="P-loop containing nucleotide triphosphate hydrolases"/>
    <property type="match status" value="2"/>
</dbReference>
<evidence type="ECO:0000259" key="10">
    <source>
        <dbReference type="PROSITE" id="PS51192"/>
    </source>
</evidence>
<dbReference type="Pfam" id="PF19306">
    <property type="entry name" value="WHD_Lhr"/>
    <property type="match status" value="1"/>
</dbReference>
<dbReference type="InterPro" id="IPR013701">
    <property type="entry name" value="Lhr-like_DEAD/DEAH_assoc"/>
</dbReference>
<feature type="region of interest" description="Disordered" evidence="9">
    <location>
        <begin position="1310"/>
        <end position="1342"/>
    </location>
</feature>
<feature type="domain" description="Helicase ATP-binding" evidence="10">
    <location>
        <begin position="31"/>
        <end position="222"/>
    </location>
</feature>
<dbReference type="Pfam" id="PF23236">
    <property type="entry name" value="WHD_2nd_Lhr"/>
    <property type="match status" value="1"/>
</dbReference>
<comment type="caution">
    <text evidence="12">The sequence shown here is derived from an EMBL/GenBank/DDBJ whole genome shotgun (WGS) entry which is preliminary data.</text>
</comment>
<feature type="domain" description="Helicase C-terminal" evidence="11">
    <location>
        <begin position="298"/>
        <end position="497"/>
    </location>
</feature>
<dbReference type="RefSeq" id="WP_133764700.1">
    <property type="nucleotide sequence ID" value="NZ_BAAARP010000001.1"/>
</dbReference>
<keyword evidence="5" id="KW-0067">ATP-binding</keyword>
<dbReference type="Pfam" id="PF08494">
    <property type="entry name" value="DEAD_assoc"/>
    <property type="match status" value="1"/>
</dbReference>
<name>A0A4R7FQT2_9MICO</name>
<evidence type="ECO:0000256" key="6">
    <source>
        <dbReference type="ARBA" id="ARBA00023125"/>
    </source>
</evidence>
<gene>
    <name evidence="12" type="ORF">CLV52_0601</name>
</gene>
<dbReference type="OrthoDB" id="9815222at2"/>
<dbReference type="GO" id="GO:0003677">
    <property type="term" value="F:DNA binding"/>
    <property type="evidence" value="ECO:0007669"/>
    <property type="project" value="UniProtKB-KW"/>
</dbReference>
<keyword evidence="7" id="KW-0234">DNA repair</keyword>
<keyword evidence="1" id="KW-0547">Nucleotide-binding</keyword>